<evidence type="ECO:0000313" key="2">
    <source>
        <dbReference type="EMBL" id="KAF2211251.1"/>
    </source>
</evidence>
<feature type="region of interest" description="Disordered" evidence="1">
    <location>
        <begin position="195"/>
        <end position="246"/>
    </location>
</feature>
<dbReference type="AlphaFoldDB" id="A0A6A6FCY1"/>
<proteinExistence type="predicted"/>
<name>A0A6A6FCY1_9PEZI</name>
<feature type="compositionally biased region" description="Polar residues" evidence="1">
    <location>
        <begin position="210"/>
        <end position="226"/>
    </location>
</feature>
<dbReference type="EMBL" id="ML992677">
    <property type="protein sequence ID" value="KAF2211251.1"/>
    <property type="molecule type" value="Genomic_DNA"/>
</dbReference>
<organism evidence="2 3">
    <name type="scientific">Cercospora zeae-maydis SCOH1-5</name>
    <dbReference type="NCBI Taxonomy" id="717836"/>
    <lineage>
        <taxon>Eukaryota</taxon>
        <taxon>Fungi</taxon>
        <taxon>Dikarya</taxon>
        <taxon>Ascomycota</taxon>
        <taxon>Pezizomycotina</taxon>
        <taxon>Dothideomycetes</taxon>
        <taxon>Dothideomycetidae</taxon>
        <taxon>Mycosphaerellales</taxon>
        <taxon>Mycosphaerellaceae</taxon>
        <taxon>Cercospora</taxon>
    </lineage>
</organism>
<gene>
    <name evidence="2" type="ORF">CERZMDRAFT_85441</name>
</gene>
<sequence>MDKADISLELELFGEESADGGFLKGDQSGSNSAGNKRKAVTDSYSSTTSPPRKKKLEKKSAKFDSKGFLREESDAKHLYWAPFQFSDDPKETRQNNAGKDIPTNHQLKKAYATDTIDTKFDDHTQLRAWLKIHQQPSGGKYADLVGRIGEYIEERGGEIDDRYGTVKAVRKKASRPKKQKVLTRAEILAAAQKAFEEANQPKVQPAGTKPQASSSDKAREGTTTNMKRSKTKQVRTKEGDPDMRSQ</sequence>
<evidence type="ECO:0000313" key="3">
    <source>
        <dbReference type="Proteomes" id="UP000799539"/>
    </source>
</evidence>
<accession>A0A6A6FCY1</accession>
<feature type="region of interest" description="Disordered" evidence="1">
    <location>
        <begin position="84"/>
        <end position="103"/>
    </location>
</feature>
<keyword evidence="3" id="KW-1185">Reference proteome</keyword>
<reference evidence="2" key="1">
    <citation type="journal article" date="2020" name="Stud. Mycol.">
        <title>101 Dothideomycetes genomes: a test case for predicting lifestyles and emergence of pathogens.</title>
        <authorList>
            <person name="Haridas S."/>
            <person name="Albert R."/>
            <person name="Binder M."/>
            <person name="Bloem J."/>
            <person name="Labutti K."/>
            <person name="Salamov A."/>
            <person name="Andreopoulos B."/>
            <person name="Baker S."/>
            <person name="Barry K."/>
            <person name="Bills G."/>
            <person name="Bluhm B."/>
            <person name="Cannon C."/>
            <person name="Castanera R."/>
            <person name="Culley D."/>
            <person name="Daum C."/>
            <person name="Ezra D."/>
            <person name="Gonzalez J."/>
            <person name="Henrissat B."/>
            <person name="Kuo A."/>
            <person name="Liang C."/>
            <person name="Lipzen A."/>
            <person name="Lutzoni F."/>
            <person name="Magnuson J."/>
            <person name="Mondo S."/>
            <person name="Nolan M."/>
            <person name="Ohm R."/>
            <person name="Pangilinan J."/>
            <person name="Park H.-J."/>
            <person name="Ramirez L."/>
            <person name="Alfaro M."/>
            <person name="Sun H."/>
            <person name="Tritt A."/>
            <person name="Yoshinaga Y."/>
            <person name="Zwiers L.-H."/>
            <person name="Turgeon B."/>
            <person name="Goodwin S."/>
            <person name="Spatafora J."/>
            <person name="Crous P."/>
            <person name="Grigoriev I."/>
        </authorList>
    </citation>
    <scope>NUCLEOTIDE SEQUENCE</scope>
    <source>
        <strain evidence="2">SCOH1-5</strain>
    </source>
</reference>
<feature type="region of interest" description="Disordered" evidence="1">
    <location>
        <begin position="18"/>
        <end position="63"/>
    </location>
</feature>
<feature type="compositionally biased region" description="Basic and acidic residues" evidence="1">
    <location>
        <begin position="235"/>
        <end position="246"/>
    </location>
</feature>
<protein>
    <submittedName>
        <fullName evidence="2">Uncharacterized protein</fullName>
    </submittedName>
</protein>
<evidence type="ECO:0000256" key="1">
    <source>
        <dbReference type="SAM" id="MobiDB-lite"/>
    </source>
</evidence>
<dbReference type="Proteomes" id="UP000799539">
    <property type="component" value="Unassembled WGS sequence"/>
</dbReference>
<dbReference type="OrthoDB" id="3647062at2759"/>